<dbReference type="Gene3D" id="1.10.10.10">
    <property type="entry name" value="Winged helix-like DNA-binding domain superfamily/Winged helix DNA-binding domain"/>
    <property type="match status" value="1"/>
</dbReference>
<proteinExistence type="inferred from homology"/>
<dbReference type="Proteomes" id="UP000257323">
    <property type="component" value="Unassembled WGS sequence"/>
</dbReference>
<keyword evidence="4" id="KW-0238">DNA-binding</keyword>
<dbReference type="InterPro" id="IPR007627">
    <property type="entry name" value="RNA_pol_sigma70_r2"/>
</dbReference>
<dbReference type="PANTHER" id="PTHR43133:SF8">
    <property type="entry name" value="RNA POLYMERASE SIGMA FACTOR HI_1459-RELATED"/>
    <property type="match status" value="1"/>
</dbReference>
<evidence type="ECO:0000256" key="2">
    <source>
        <dbReference type="ARBA" id="ARBA00023015"/>
    </source>
</evidence>
<dbReference type="PANTHER" id="PTHR43133">
    <property type="entry name" value="RNA POLYMERASE ECF-TYPE SIGMA FACTO"/>
    <property type="match status" value="1"/>
</dbReference>
<dbReference type="SUPFAM" id="SSF88946">
    <property type="entry name" value="Sigma2 domain of RNA polymerase sigma factors"/>
    <property type="match status" value="1"/>
</dbReference>
<evidence type="ECO:0000259" key="7">
    <source>
        <dbReference type="Pfam" id="PF08281"/>
    </source>
</evidence>
<dbReference type="InterPro" id="IPR014284">
    <property type="entry name" value="RNA_pol_sigma-70_dom"/>
</dbReference>
<comment type="caution">
    <text evidence="8">The sequence shown here is derived from an EMBL/GenBank/DDBJ whole genome shotgun (WGS) entry which is preliminary data.</text>
</comment>
<comment type="similarity">
    <text evidence="1">Belongs to the sigma-70 factor family. ECF subfamily.</text>
</comment>
<dbReference type="NCBIfam" id="TIGR02937">
    <property type="entry name" value="sigma70-ECF"/>
    <property type="match status" value="1"/>
</dbReference>
<dbReference type="Pfam" id="PF04542">
    <property type="entry name" value="Sigma70_r2"/>
    <property type="match status" value="1"/>
</dbReference>
<sequence>MERVKEGDESAFAQLMTIYKDRIVNFLYQVTGDYQLAVDLAQETFMRVYFKARKYRPIAPVSAWIYSIAANLARTEKKKISRHPVVPLEEINNDFSSGSYSLDHNDPGLMRNVRMALGRLHPRYRIPVILKDVEGFSQEEIASLLKLPLGTVKARISRGREYLRRWLEEGREIRNRKDGSENETENENLEL</sequence>
<evidence type="ECO:0000313" key="9">
    <source>
        <dbReference type="Proteomes" id="UP000257323"/>
    </source>
</evidence>
<evidence type="ECO:0000256" key="1">
    <source>
        <dbReference type="ARBA" id="ARBA00010641"/>
    </source>
</evidence>
<dbReference type="GO" id="GO:0016987">
    <property type="term" value="F:sigma factor activity"/>
    <property type="evidence" value="ECO:0007669"/>
    <property type="project" value="UniProtKB-KW"/>
</dbReference>
<dbReference type="CDD" id="cd06171">
    <property type="entry name" value="Sigma70_r4"/>
    <property type="match status" value="1"/>
</dbReference>
<dbReference type="InterPro" id="IPR013249">
    <property type="entry name" value="RNA_pol_sigma70_r4_t2"/>
</dbReference>
<feature type="domain" description="RNA polymerase sigma-70 region 2" evidence="6">
    <location>
        <begin position="17"/>
        <end position="81"/>
    </location>
</feature>
<dbReference type="InterPro" id="IPR013324">
    <property type="entry name" value="RNA_pol_sigma_r3/r4-like"/>
</dbReference>
<evidence type="ECO:0000313" key="8">
    <source>
        <dbReference type="EMBL" id="RFT15343.1"/>
    </source>
</evidence>
<reference evidence="8 9" key="1">
    <citation type="submission" date="2018-08" db="EMBL/GenBank/DDBJ databases">
        <title>Genome analysis of the thermophilic bacterium of the candidate phylum Aminicenantes from deep subsurface aquifer revealed its physiology and ecological role.</title>
        <authorList>
            <person name="Kadnikov V.V."/>
            <person name="Mardanov A.V."/>
            <person name="Beletsky A.V."/>
            <person name="Karnachuk O.V."/>
            <person name="Ravin N.V."/>
        </authorList>
    </citation>
    <scope>NUCLEOTIDE SEQUENCE [LARGE SCALE GENOMIC DNA]</scope>
    <source>
        <strain evidence="8">BY38</strain>
    </source>
</reference>
<dbReference type="SUPFAM" id="SSF88659">
    <property type="entry name" value="Sigma3 and sigma4 domains of RNA polymerase sigma factors"/>
    <property type="match status" value="1"/>
</dbReference>
<dbReference type="Pfam" id="PF08281">
    <property type="entry name" value="Sigma70_r4_2"/>
    <property type="match status" value="1"/>
</dbReference>
<dbReference type="InterPro" id="IPR036388">
    <property type="entry name" value="WH-like_DNA-bd_sf"/>
</dbReference>
<feature type="domain" description="RNA polymerase sigma factor 70 region 4 type 2" evidence="7">
    <location>
        <begin position="111"/>
        <end position="162"/>
    </location>
</feature>
<dbReference type="AlphaFoldDB" id="A0A3E2BKS3"/>
<evidence type="ECO:0000256" key="4">
    <source>
        <dbReference type="ARBA" id="ARBA00023125"/>
    </source>
</evidence>
<dbReference type="InterPro" id="IPR013325">
    <property type="entry name" value="RNA_pol_sigma_r2"/>
</dbReference>
<dbReference type="InterPro" id="IPR039425">
    <property type="entry name" value="RNA_pol_sigma-70-like"/>
</dbReference>
<keyword evidence="3" id="KW-0731">Sigma factor</keyword>
<protein>
    <submittedName>
        <fullName evidence="8">RNA polymerase sigma-70 factor, ECF subfamily</fullName>
    </submittedName>
</protein>
<name>A0A3E2BKS3_9BACT</name>
<evidence type="ECO:0000256" key="5">
    <source>
        <dbReference type="ARBA" id="ARBA00023163"/>
    </source>
</evidence>
<keyword evidence="2" id="KW-0805">Transcription regulation</keyword>
<dbReference type="EMBL" id="QUAH01000010">
    <property type="protein sequence ID" value="RFT15343.1"/>
    <property type="molecule type" value="Genomic_DNA"/>
</dbReference>
<accession>A0A3E2BKS3</accession>
<dbReference type="Gene3D" id="1.10.1740.10">
    <property type="match status" value="1"/>
</dbReference>
<dbReference type="GO" id="GO:0006352">
    <property type="term" value="P:DNA-templated transcription initiation"/>
    <property type="evidence" value="ECO:0007669"/>
    <property type="project" value="InterPro"/>
</dbReference>
<keyword evidence="5" id="KW-0804">Transcription</keyword>
<gene>
    <name evidence="8" type="ORF">OP8BY_0452</name>
</gene>
<evidence type="ECO:0000259" key="6">
    <source>
        <dbReference type="Pfam" id="PF04542"/>
    </source>
</evidence>
<organism evidence="8 9">
    <name type="scientific">Candidatus Saccharicenans subterraneus</name>
    <dbReference type="NCBI Taxonomy" id="2508984"/>
    <lineage>
        <taxon>Bacteria</taxon>
        <taxon>Candidatus Aminicenantota</taxon>
        <taxon>Candidatus Aminicenantia</taxon>
        <taxon>Candidatus Aminicenantales</taxon>
        <taxon>Candidatus Saccharicenantaceae</taxon>
        <taxon>Candidatus Saccharicenans</taxon>
    </lineage>
</organism>
<evidence type="ECO:0000256" key="3">
    <source>
        <dbReference type="ARBA" id="ARBA00023082"/>
    </source>
</evidence>
<dbReference type="GO" id="GO:0003677">
    <property type="term" value="F:DNA binding"/>
    <property type="evidence" value="ECO:0007669"/>
    <property type="project" value="UniProtKB-KW"/>
</dbReference>